<evidence type="ECO:0000256" key="1">
    <source>
        <dbReference type="SAM" id="Phobius"/>
    </source>
</evidence>
<organism evidence="2 3">
    <name type="scientific">Flagellimonas marinaquae</name>
    <dbReference type="NCBI Taxonomy" id="254955"/>
    <lineage>
        <taxon>Bacteria</taxon>
        <taxon>Pseudomonadati</taxon>
        <taxon>Bacteroidota</taxon>
        <taxon>Flavobacteriia</taxon>
        <taxon>Flavobacteriales</taxon>
        <taxon>Flavobacteriaceae</taxon>
        <taxon>Flagellimonas</taxon>
    </lineage>
</organism>
<keyword evidence="1" id="KW-0812">Transmembrane</keyword>
<dbReference type="RefSeq" id="WP_338193723.1">
    <property type="nucleotide sequence ID" value="NZ_AP027268.1"/>
</dbReference>
<evidence type="ECO:0000313" key="3">
    <source>
        <dbReference type="Proteomes" id="UP001330184"/>
    </source>
</evidence>
<protein>
    <submittedName>
        <fullName evidence="2">Uncharacterized protein</fullName>
    </submittedName>
</protein>
<dbReference type="EMBL" id="AP027268">
    <property type="protein sequence ID" value="BDW93326.1"/>
    <property type="molecule type" value="Genomic_DNA"/>
</dbReference>
<dbReference type="AlphaFoldDB" id="A0AA48HS01"/>
<name>A0AA48HS01_9FLAO</name>
<proteinExistence type="predicted"/>
<feature type="transmembrane region" description="Helical" evidence="1">
    <location>
        <begin position="92"/>
        <end position="111"/>
    </location>
</feature>
<evidence type="ECO:0000313" key="2">
    <source>
        <dbReference type="EMBL" id="BDW93326.1"/>
    </source>
</evidence>
<keyword evidence="1" id="KW-0472">Membrane</keyword>
<accession>A0AA48HS01</accession>
<sequence>MKNLIKKTLLIESTEFNGSVSELKEYIRINIERKFKLDWISDTEFKFLANVSIGTVIVNHNPGFFDGIKGYAKLTELNNGKTIVELKTKLRVEMYSIGILFLVFLSIFFFSNENLPFWILFLFPAMILWFGFVYRLQEKRLFEKVRQYLTKENTLKFK</sequence>
<feature type="transmembrane region" description="Helical" evidence="1">
    <location>
        <begin position="117"/>
        <end position="136"/>
    </location>
</feature>
<dbReference type="Proteomes" id="UP001330184">
    <property type="component" value="Chromosome"/>
</dbReference>
<reference evidence="2 3" key="1">
    <citation type="submission" date="2023-01" db="EMBL/GenBank/DDBJ databases">
        <title>Complete genome sequence of Muricauda aquimarina strain IFOP_LL357.</title>
        <authorList>
            <person name="Gajardo G."/>
            <person name="Ueki S."/>
            <person name="Maruyama F."/>
        </authorList>
    </citation>
    <scope>NUCLEOTIDE SEQUENCE [LARGE SCALE GENOMIC DNA]</scope>
    <source>
        <strain evidence="2 3">IFOP_LL357</strain>
    </source>
</reference>
<keyword evidence="3" id="KW-1185">Reference proteome</keyword>
<keyword evidence="1" id="KW-1133">Transmembrane helix</keyword>
<gene>
    <name evidence="2" type="ORF">MACH07_21580</name>
</gene>